<reference evidence="6" key="1">
    <citation type="journal article" date="2021" name="PeerJ">
        <title>Extensive microbial diversity within the chicken gut microbiome revealed by metagenomics and culture.</title>
        <authorList>
            <person name="Gilroy R."/>
            <person name="Ravi A."/>
            <person name="Getino M."/>
            <person name="Pursley I."/>
            <person name="Horton D.L."/>
            <person name="Alikhan N.F."/>
            <person name="Baker D."/>
            <person name="Gharbi K."/>
            <person name="Hall N."/>
            <person name="Watson M."/>
            <person name="Adriaenssens E.M."/>
            <person name="Foster-Nyarko E."/>
            <person name="Jarju S."/>
            <person name="Secka A."/>
            <person name="Antonio M."/>
            <person name="Oren A."/>
            <person name="Chaudhuri R.R."/>
            <person name="La Ragione R."/>
            <person name="Hildebrand F."/>
            <person name="Pallen M.J."/>
        </authorList>
    </citation>
    <scope>NUCLEOTIDE SEQUENCE</scope>
    <source>
        <strain evidence="6">ChiHjej13B12-9602</strain>
    </source>
</reference>
<dbReference type="EMBL" id="DYUZ01000016">
    <property type="protein sequence ID" value="HJG37005.1"/>
    <property type="molecule type" value="Genomic_DNA"/>
</dbReference>
<name>A0A921IVT4_9ACTN</name>
<feature type="domain" description="Peptidase M24" evidence="4">
    <location>
        <begin position="156"/>
        <end position="357"/>
    </location>
</feature>
<comment type="caution">
    <text evidence="6">The sequence shown here is derived from an EMBL/GenBank/DDBJ whole genome shotgun (WGS) entry which is preliminary data.</text>
</comment>
<protein>
    <submittedName>
        <fullName evidence="6">Xaa-Pro peptidase family protein</fullName>
    </submittedName>
</protein>
<dbReference type="InterPro" id="IPR000587">
    <property type="entry name" value="Creatinase_N"/>
</dbReference>
<dbReference type="Gene3D" id="3.40.350.10">
    <property type="entry name" value="Creatinase/prolidase N-terminal domain"/>
    <property type="match status" value="1"/>
</dbReference>
<dbReference type="PANTHER" id="PTHR46112">
    <property type="entry name" value="AMINOPEPTIDASE"/>
    <property type="match status" value="1"/>
</dbReference>
<dbReference type="CDD" id="cd01092">
    <property type="entry name" value="APP-like"/>
    <property type="match status" value="1"/>
</dbReference>
<dbReference type="InterPro" id="IPR050659">
    <property type="entry name" value="Peptidase_M24B"/>
</dbReference>
<dbReference type="Proteomes" id="UP000753256">
    <property type="component" value="Unassembled WGS sequence"/>
</dbReference>
<dbReference type="PANTHER" id="PTHR46112:SF2">
    <property type="entry name" value="XAA-PRO AMINOPEPTIDASE P-RELATED"/>
    <property type="match status" value="1"/>
</dbReference>
<keyword evidence="2" id="KW-0378">Hydrolase</keyword>
<dbReference type="InterPro" id="IPR029149">
    <property type="entry name" value="Creatin/AminoP/Spt16_N"/>
</dbReference>
<dbReference type="SUPFAM" id="SSF55920">
    <property type="entry name" value="Creatinase/aminopeptidase"/>
    <property type="match status" value="1"/>
</dbReference>
<sequence length="377" mass="41746">MVDELIGPAGRIERVRKLMGERNYDAVVIRDEANLRWLTGAEGVFDFTGELPHAAFITADDALLHTDSRYYNAFIEHLPQNSPWLVDQEVVAIPRWVADRACRFHARVVALEDTCDLAFYQGLIRAFEDCSIVCSVPLMHGDLRLMRASKDAQELELIRRAQAITDEAFTHMLGFIRPGLTEKELKLELETYMLSHGADGLAFSTIVATGPNTANPHAISGDRMVEKGDFVLMDYGARYRDYCSDMTRTVVVGEPSKDQLFLYDLVRRTHEECVSAIHAGVDGKEVHELSCKIIGDAGYGAYYGHGLGHGVGIDIHELPTFSRKSNTVGEGAVITVEPGVYLPGVGGVRLEDFGVVTQQGFEPFTQSPHELQVIDCS</sequence>
<dbReference type="RefSeq" id="WP_102372059.1">
    <property type="nucleotide sequence ID" value="NZ_DYUZ01000016.1"/>
</dbReference>
<evidence type="ECO:0000313" key="6">
    <source>
        <dbReference type="EMBL" id="HJG37005.1"/>
    </source>
</evidence>
<evidence type="ECO:0000259" key="5">
    <source>
        <dbReference type="Pfam" id="PF01321"/>
    </source>
</evidence>
<feature type="domain" description="Creatinase N-terminal" evidence="5">
    <location>
        <begin position="11"/>
        <end position="133"/>
    </location>
</feature>
<dbReference type="PROSITE" id="PS00491">
    <property type="entry name" value="PROLINE_PEPTIDASE"/>
    <property type="match status" value="1"/>
</dbReference>
<dbReference type="GO" id="GO:0016787">
    <property type="term" value="F:hydrolase activity"/>
    <property type="evidence" value="ECO:0007669"/>
    <property type="project" value="UniProtKB-KW"/>
</dbReference>
<accession>A0A921IVT4</accession>
<dbReference type="OrthoDB" id="9806388at2"/>
<evidence type="ECO:0000256" key="2">
    <source>
        <dbReference type="ARBA" id="ARBA00022801"/>
    </source>
</evidence>
<evidence type="ECO:0000256" key="3">
    <source>
        <dbReference type="RuleBase" id="RU000590"/>
    </source>
</evidence>
<dbReference type="InterPro" id="IPR001131">
    <property type="entry name" value="Peptidase_M24B_aminopep-P_CS"/>
</dbReference>
<dbReference type="AlphaFoldDB" id="A0A921IVT4"/>
<dbReference type="GO" id="GO:0046872">
    <property type="term" value="F:metal ion binding"/>
    <property type="evidence" value="ECO:0007669"/>
    <property type="project" value="UniProtKB-KW"/>
</dbReference>
<dbReference type="InterPro" id="IPR000994">
    <property type="entry name" value="Pept_M24"/>
</dbReference>
<dbReference type="InterPro" id="IPR036005">
    <property type="entry name" value="Creatinase/aminopeptidase-like"/>
</dbReference>
<evidence type="ECO:0000256" key="1">
    <source>
        <dbReference type="ARBA" id="ARBA00022723"/>
    </source>
</evidence>
<keyword evidence="1 3" id="KW-0479">Metal-binding</keyword>
<evidence type="ECO:0000259" key="4">
    <source>
        <dbReference type="Pfam" id="PF00557"/>
    </source>
</evidence>
<proteinExistence type="inferred from homology"/>
<reference evidence="6" key="2">
    <citation type="submission" date="2021-09" db="EMBL/GenBank/DDBJ databases">
        <authorList>
            <person name="Gilroy R."/>
        </authorList>
    </citation>
    <scope>NUCLEOTIDE SEQUENCE</scope>
    <source>
        <strain evidence="6">ChiHjej13B12-9602</strain>
    </source>
</reference>
<gene>
    <name evidence="6" type="ORF">K8V70_03950</name>
</gene>
<comment type="similarity">
    <text evidence="3">Belongs to the peptidase M24B family.</text>
</comment>
<organism evidence="6 7">
    <name type="scientific">Enorma phocaeensis</name>
    <dbReference type="NCBI Taxonomy" id="1871019"/>
    <lineage>
        <taxon>Bacteria</taxon>
        <taxon>Bacillati</taxon>
        <taxon>Actinomycetota</taxon>
        <taxon>Coriobacteriia</taxon>
        <taxon>Coriobacteriales</taxon>
        <taxon>Coriobacteriaceae</taxon>
        <taxon>Enorma</taxon>
    </lineage>
</organism>
<dbReference type="SUPFAM" id="SSF53092">
    <property type="entry name" value="Creatinase/prolidase N-terminal domain"/>
    <property type="match status" value="1"/>
</dbReference>
<dbReference type="Gene3D" id="3.90.230.10">
    <property type="entry name" value="Creatinase/methionine aminopeptidase superfamily"/>
    <property type="match status" value="1"/>
</dbReference>
<evidence type="ECO:0000313" key="7">
    <source>
        <dbReference type="Proteomes" id="UP000753256"/>
    </source>
</evidence>
<dbReference type="Pfam" id="PF01321">
    <property type="entry name" value="Creatinase_N"/>
    <property type="match status" value="1"/>
</dbReference>
<dbReference type="Pfam" id="PF00557">
    <property type="entry name" value="Peptidase_M24"/>
    <property type="match status" value="1"/>
</dbReference>